<reference evidence="3 4" key="1">
    <citation type="submission" date="2016-10" db="EMBL/GenBank/DDBJ databases">
        <authorList>
            <person name="de Groot N.N."/>
        </authorList>
    </citation>
    <scope>NUCLEOTIDE SEQUENCE [LARGE SCALE GENOMIC DNA]</scope>
    <source>
        <strain evidence="3 4">DSM 3857</strain>
    </source>
</reference>
<sequence length="803" mass="83990">MAEADMMGLIVKLEAQTRQFQRDFARATSIHQKAAAQMERRAKESAERMGAAYGSVGSRIAAALGEIQLPGLGVGLAGLAGAGLGAGLGIAAGQIRQTVRGIAEIGNAAARAGVQAEAFQRWQYVAEQNRIGVDALVDGFKELSLRADEFIITGQGPAAEAFERLGFNATDLAARLKDPSELMLEIVKRMEGLDRPAQIRVADEVFGGTGGERFVELLGRGEAGIRAMMDRASVLTADQIAKADELDRRYTALTANIHRGWQSAALGAADFLAQILNLQTESDKLAAGDLFRNRDQAPQLLGDGVTQALDGNGQAVADHAQEIQGLLTLYERFGSEAGALAPILQRFSGDLRRMGEEGPAQALFEAAQGMQRLNTQLDAGEISAGDFEAQMATLIQKAQDAFAALGDIDDARFGRVIERLGGLWSSLESLRAKAREVREALPGGALPMDKGTPLTVPANPYDLLPPGEFAPASSPRPQQRPFELGMPDPEPAGGGGAGGGRTQDDYAQAVEALTREKAALDAEAVALIAAAKAGETYAEAIEVARKRAELLAAAQRDGKAITPELTAEIDRLARSYAAAGAQAEAAAVQMKQAEDASKRGAEAMGDLFTGILSGSMSAEEALSSLLMQIASAQMQSMVMGMMGGAAAGGGGSFLATLGGLLMGVPMFSAGGYTGHGDKFEPAGVVHKGEFVFSKETVQRFGADNLARLHQSARRGYASGGLVGEAGKVARATSARSVDSVKVPAPVVTINAPVTVNASGGDAMQNADLAKQIASEMDVTLRAVVQQELQRQMRPGALLNRGRV</sequence>
<feature type="region of interest" description="Disordered" evidence="2">
    <location>
        <begin position="465"/>
        <end position="503"/>
    </location>
</feature>
<feature type="compositionally biased region" description="Gly residues" evidence="2">
    <location>
        <begin position="492"/>
        <end position="501"/>
    </location>
</feature>
<feature type="coiled-coil region" evidence="1">
    <location>
        <begin position="503"/>
        <end position="530"/>
    </location>
</feature>
<dbReference type="EMBL" id="FOCE01000023">
    <property type="protein sequence ID" value="SEO32316.1"/>
    <property type="molecule type" value="Genomic_DNA"/>
</dbReference>
<name>A0A1H8NRS2_9RHOB</name>
<evidence type="ECO:0000256" key="1">
    <source>
        <dbReference type="SAM" id="Coils"/>
    </source>
</evidence>
<proteinExistence type="predicted"/>
<keyword evidence="4" id="KW-1185">Reference proteome</keyword>
<evidence type="ECO:0000313" key="3">
    <source>
        <dbReference type="EMBL" id="SEO32316.1"/>
    </source>
</evidence>
<evidence type="ECO:0000256" key="2">
    <source>
        <dbReference type="SAM" id="MobiDB-lite"/>
    </source>
</evidence>
<dbReference type="OrthoDB" id="7311517at2"/>
<dbReference type="Proteomes" id="UP000198761">
    <property type="component" value="Unassembled WGS sequence"/>
</dbReference>
<accession>A0A1H8NRS2</accession>
<dbReference type="RefSeq" id="WP_091303746.1">
    <property type="nucleotide sequence ID" value="NZ_FOCE01000023.1"/>
</dbReference>
<protein>
    <submittedName>
        <fullName evidence="3">Phage tail tape measure protein, lambda family</fullName>
    </submittedName>
</protein>
<gene>
    <name evidence="3" type="ORF">SAMN04488103_1232</name>
</gene>
<organism evidence="3 4">
    <name type="scientific">Gemmobacter aquatilis</name>
    <dbReference type="NCBI Taxonomy" id="933059"/>
    <lineage>
        <taxon>Bacteria</taxon>
        <taxon>Pseudomonadati</taxon>
        <taxon>Pseudomonadota</taxon>
        <taxon>Alphaproteobacteria</taxon>
        <taxon>Rhodobacterales</taxon>
        <taxon>Paracoccaceae</taxon>
        <taxon>Gemmobacter</taxon>
    </lineage>
</organism>
<keyword evidence="1" id="KW-0175">Coiled coil</keyword>
<dbReference type="STRING" id="933059.SAMN04488103_1232"/>
<dbReference type="AlphaFoldDB" id="A0A1H8NRS2"/>
<evidence type="ECO:0000313" key="4">
    <source>
        <dbReference type="Proteomes" id="UP000198761"/>
    </source>
</evidence>